<dbReference type="KEGG" id="ngr:NAEGRDRAFT_68869"/>
<proteinExistence type="predicted"/>
<dbReference type="InterPro" id="IPR044935">
    <property type="entry name" value="DUF5086_sf"/>
</dbReference>
<dbReference type="RefSeq" id="XP_002675865.1">
    <property type="nucleotide sequence ID" value="XM_002675819.1"/>
</dbReference>
<dbReference type="AlphaFoldDB" id="D2VJ12"/>
<dbReference type="Proteomes" id="UP000006671">
    <property type="component" value="Unassembled WGS sequence"/>
</dbReference>
<dbReference type="GeneID" id="8853182"/>
<protein>
    <submittedName>
        <fullName evidence="1">Predicted protein</fullName>
    </submittedName>
</protein>
<dbReference type="Gene3D" id="3.90.70.190">
    <property type="entry name" value="Domain of unknown function (DUF5086)"/>
    <property type="match status" value="1"/>
</dbReference>
<organism evidence="2">
    <name type="scientific">Naegleria gruberi</name>
    <name type="common">Amoeba</name>
    <dbReference type="NCBI Taxonomy" id="5762"/>
    <lineage>
        <taxon>Eukaryota</taxon>
        <taxon>Discoba</taxon>
        <taxon>Heterolobosea</taxon>
        <taxon>Tetramitia</taxon>
        <taxon>Eutetramitia</taxon>
        <taxon>Vahlkampfiidae</taxon>
        <taxon>Naegleria</taxon>
    </lineage>
</organism>
<dbReference type="InParanoid" id="D2VJ12"/>
<accession>D2VJ12</accession>
<name>D2VJ12_NAEGR</name>
<gene>
    <name evidence="1" type="ORF">NAEGRDRAFT_68869</name>
</gene>
<evidence type="ECO:0000313" key="2">
    <source>
        <dbReference type="Proteomes" id="UP000006671"/>
    </source>
</evidence>
<evidence type="ECO:0000313" key="1">
    <source>
        <dbReference type="EMBL" id="EFC43121.1"/>
    </source>
</evidence>
<dbReference type="VEuPathDB" id="AmoebaDB:NAEGRDRAFT_68869"/>
<keyword evidence="2" id="KW-1185">Reference proteome</keyword>
<reference evidence="1 2" key="1">
    <citation type="journal article" date="2010" name="Cell">
        <title>The genome of Naegleria gruberi illuminates early eukaryotic versatility.</title>
        <authorList>
            <person name="Fritz-Laylin L.K."/>
            <person name="Prochnik S.E."/>
            <person name="Ginger M.L."/>
            <person name="Dacks J.B."/>
            <person name="Carpenter M.L."/>
            <person name="Field M.C."/>
            <person name="Kuo A."/>
            <person name="Paredez A."/>
            <person name="Chapman J."/>
            <person name="Pham J."/>
            <person name="Shu S."/>
            <person name="Neupane R."/>
            <person name="Cipriano M."/>
            <person name="Mancuso J."/>
            <person name="Tu H."/>
            <person name="Salamov A."/>
            <person name="Lindquist E."/>
            <person name="Shapiro H."/>
            <person name="Lucas S."/>
            <person name="Grigoriev I.V."/>
            <person name="Cande W.Z."/>
            <person name="Fulton C."/>
            <person name="Rokhsar D.S."/>
            <person name="Dawson S.C."/>
        </authorList>
    </citation>
    <scope>NUCLEOTIDE SEQUENCE [LARGE SCALE GENOMIC DNA]</scope>
    <source>
        <strain evidence="1 2">NEG-M</strain>
    </source>
</reference>
<sequence>MQQLVEGQIWTYHHRSKDDSTSRFTIYKIDQMGDHDVVHIKISGVRFAGKKMQIQHMPFTRESIEQSVIELVGNIDDLKDEHFTDGYENWKKESLEGRAGAWTMNVDKAIDLLEKATTGADE</sequence>
<dbReference type="EMBL" id="GG738875">
    <property type="protein sequence ID" value="EFC43121.1"/>
    <property type="molecule type" value="Genomic_DNA"/>
</dbReference>